<proteinExistence type="predicted"/>
<gene>
    <name evidence="4" type="ORF">GBAR_LOCUS12006</name>
</gene>
<dbReference type="GO" id="GO:0005179">
    <property type="term" value="F:hormone activity"/>
    <property type="evidence" value="ECO:0007669"/>
    <property type="project" value="TreeGrafter"/>
</dbReference>
<sequence length="223" mass="24517">MLTGGSTTSDNGYETELLLTEMDLNQIKKRTGLATERNNTYISLAAEFISDNAGQPVTPIVTSRSQKADEYVPDTTQPFLRQFVLDVNEGKLTLSFSETVNISTIDPTAITLQNMVNGAEASRVYNLSGGVPADALYEFQFDLYMTADDLNAIKAFTDLGTGTSDTYLAIQVGAIEDMNSNPLIERSSFSALEAFDHELDMTPPTLRNFTFDLDERGSTPYFL</sequence>
<protein>
    <submittedName>
        <fullName evidence="4">Uncharacterized protein</fullName>
    </submittedName>
</protein>
<organism evidence="4 5">
    <name type="scientific">Geodia barretti</name>
    <name type="common">Barrett's horny sponge</name>
    <dbReference type="NCBI Taxonomy" id="519541"/>
    <lineage>
        <taxon>Eukaryota</taxon>
        <taxon>Metazoa</taxon>
        <taxon>Porifera</taxon>
        <taxon>Demospongiae</taxon>
        <taxon>Heteroscleromorpha</taxon>
        <taxon>Tetractinellida</taxon>
        <taxon>Astrophorina</taxon>
        <taxon>Geodiidae</taxon>
        <taxon>Geodia</taxon>
    </lineage>
</organism>
<dbReference type="InterPro" id="IPR052136">
    <property type="entry name" value="Adipolin/Erythroferrone-rel"/>
</dbReference>
<evidence type="ECO:0000256" key="3">
    <source>
        <dbReference type="ARBA" id="ARBA00022729"/>
    </source>
</evidence>
<evidence type="ECO:0000256" key="2">
    <source>
        <dbReference type="ARBA" id="ARBA00022525"/>
    </source>
</evidence>
<keyword evidence="3" id="KW-0732">Signal</keyword>
<comment type="subcellular location">
    <subcellularLocation>
        <location evidence="1">Secreted</location>
    </subcellularLocation>
</comment>
<evidence type="ECO:0000256" key="1">
    <source>
        <dbReference type="ARBA" id="ARBA00004613"/>
    </source>
</evidence>
<dbReference type="EMBL" id="CASHTH010001797">
    <property type="protein sequence ID" value="CAI8020046.1"/>
    <property type="molecule type" value="Genomic_DNA"/>
</dbReference>
<dbReference type="PANTHER" id="PTHR24019">
    <property type="entry name" value="ADIPOLIN"/>
    <property type="match status" value="1"/>
</dbReference>
<dbReference type="Proteomes" id="UP001174909">
    <property type="component" value="Unassembled WGS sequence"/>
</dbReference>
<comment type="caution">
    <text evidence="4">The sequence shown here is derived from an EMBL/GenBank/DDBJ whole genome shotgun (WGS) entry which is preliminary data.</text>
</comment>
<dbReference type="AlphaFoldDB" id="A0AA35S191"/>
<accession>A0AA35S191</accession>
<keyword evidence="2" id="KW-0964">Secreted</keyword>
<reference evidence="4" key="1">
    <citation type="submission" date="2023-03" db="EMBL/GenBank/DDBJ databases">
        <authorList>
            <person name="Steffen K."/>
            <person name="Cardenas P."/>
        </authorList>
    </citation>
    <scope>NUCLEOTIDE SEQUENCE</scope>
</reference>
<dbReference type="PANTHER" id="PTHR24019:SF5">
    <property type="entry name" value="ADIPOLIN"/>
    <property type="match status" value="1"/>
</dbReference>
<dbReference type="GO" id="GO:0005615">
    <property type="term" value="C:extracellular space"/>
    <property type="evidence" value="ECO:0007669"/>
    <property type="project" value="TreeGrafter"/>
</dbReference>
<evidence type="ECO:0000313" key="4">
    <source>
        <dbReference type="EMBL" id="CAI8020046.1"/>
    </source>
</evidence>
<evidence type="ECO:0000313" key="5">
    <source>
        <dbReference type="Proteomes" id="UP001174909"/>
    </source>
</evidence>
<name>A0AA35S191_GEOBA</name>
<keyword evidence="5" id="KW-1185">Reference proteome</keyword>